<comment type="caution">
    <text evidence="6">The sequence shown here is derived from an EMBL/GenBank/DDBJ whole genome shotgun (WGS) entry which is preliminary data.</text>
</comment>
<evidence type="ECO:0000313" key="6">
    <source>
        <dbReference type="EMBL" id="VFA88578.1"/>
    </source>
</evidence>
<evidence type="ECO:0000259" key="5">
    <source>
        <dbReference type="PROSITE" id="PS01124"/>
    </source>
</evidence>
<evidence type="ECO:0000256" key="1">
    <source>
        <dbReference type="ARBA" id="ARBA00023015"/>
    </source>
</evidence>
<protein>
    <submittedName>
        <fullName evidence="6">Transcriptional activator feaR</fullName>
    </submittedName>
</protein>
<dbReference type="GO" id="GO:0003677">
    <property type="term" value="F:DNA binding"/>
    <property type="evidence" value="ECO:0007669"/>
    <property type="project" value="UniProtKB-KW"/>
</dbReference>
<dbReference type="SMART" id="SM00342">
    <property type="entry name" value="HTH_ARAC"/>
    <property type="match status" value="1"/>
</dbReference>
<feature type="region of interest" description="Disordered" evidence="4">
    <location>
        <begin position="1"/>
        <end position="35"/>
    </location>
</feature>
<feature type="domain" description="HTH araC/xylS-type" evidence="5">
    <location>
        <begin position="48"/>
        <end position="147"/>
    </location>
</feature>
<dbReference type="Gene3D" id="1.10.10.60">
    <property type="entry name" value="Homeodomain-like"/>
    <property type="match status" value="1"/>
</dbReference>
<organism evidence="6 7">
    <name type="scientific">Gordonia paraffinivorans</name>
    <dbReference type="NCBI Taxonomy" id="175628"/>
    <lineage>
        <taxon>Bacteria</taxon>
        <taxon>Bacillati</taxon>
        <taxon>Actinomycetota</taxon>
        <taxon>Actinomycetes</taxon>
        <taxon>Mycobacteriales</taxon>
        <taxon>Gordoniaceae</taxon>
        <taxon>Gordonia</taxon>
    </lineage>
</organism>
<gene>
    <name evidence="6" type="primary">feaR</name>
    <name evidence="6" type="ORF">NCTC8139_02126</name>
</gene>
<dbReference type="PROSITE" id="PS01124">
    <property type="entry name" value="HTH_ARAC_FAMILY_2"/>
    <property type="match status" value="1"/>
</dbReference>
<dbReference type="InterPro" id="IPR018060">
    <property type="entry name" value="HTH_AraC"/>
</dbReference>
<name>A0ABD7V2J1_9ACTN</name>
<evidence type="ECO:0000256" key="4">
    <source>
        <dbReference type="SAM" id="MobiDB-lite"/>
    </source>
</evidence>
<evidence type="ECO:0000256" key="2">
    <source>
        <dbReference type="ARBA" id="ARBA00023125"/>
    </source>
</evidence>
<keyword evidence="2" id="KW-0238">DNA-binding</keyword>
<dbReference type="AlphaFoldDB" id="A0ABD7V2J1"/>
<keyword evidence="3" id="KW-0804">Transcription</keyword>
<dbReference type="EMBL" id="CAACYD010000006">
    <property type="protein sequence ID" value="VFA88578.1"/>
    <property type="molecule type" value="Genomic_DNA"/>
</dbReference>
<dbReference type="Proteomes" id="UP000360750">
    <property type="component" value="Unassembled WGS sequence"/>
</dbReference>
<evidence type="ECO:0000256" key="3">
    <source>
        <dbReference type="ARBA" id="ARBA00023163"/>
    </source>
</evidence>
<reference evidence="6 7" key="1">
    <citation type="submission" date="2019-02" db="EMBL/GenBank/DDBJ databases">
        <authorList>
            <consortium name="Pathogen Informatics"/>
        </authorList>
    </citation>
    <scope>NUCLEOTIDE SEQUENCE [LARGE SCALE GENOMIC DNA]</scope>
    <source>
        <strain evidence="6 7">3012STDY6756503</strain>
    </source>
</reference>
<proteinExistence type="predicted"/>
<keyword evidence="1" id="KW-0805">Transcription regulation</keyword>
<accession>A0ABD7V2J1</accession>
<dbReference type="Pfam" id="PF12833">
    <property type="entry name" value="HTH_18"/>
    <property type="match status" value="1"/>
</dbReference>
<dbReference type="InterPro" id="IPR009057">
    <property type="entry name" value="Homeodomain-like_sf"/>
</dbReference>
<dbReference type="SUPFAM" id="SSF46689">
    <property type="entry name" value="Homeodomain-like"/>
    <property type="match status" value="1"/>
</dbReference>
<dbReference type="PANTHER" id="PTHR43280:SF2">
    <property type="entry name" value="HTH-TYPE TRANSCRIPTIONAL REGULATOR EXSA"/>
    <property type="match status" value="1"/>
</dbReference>
<dbReference type="PANTHER" id="PTHR43280">
    <property type="entry name" value="ARAC-FAMILY TRANSCRIPTIONAL REGULATOR"/>
    <property type="match status" value="1"/>
</dbReference>
<evidence type="ECO:0000313" key="7">
    <source>
        <dbReference type="Proteomes" id="UP000360750"/>
    </source>
</evidence>
<sequence>MEGNHVGPGANGRDVQLTRPVGGAVSQREPLSRAGVSDLRTSERYLRAAVADLIERNFRDPDFSVEVIARQLHVSRRHLYRVLAGSPTSLAEMIAERRLEWARRLLTGPGNLKLEAIAHASGFASTATMRNRFRAKYGMTPDEYRRAAAATKAEAS</sequence>